<feature type="region of interest" description="Disordered" evidence="1">
    <location>
        <begin position="461"/>
        <end position="484"/>
    </location>
</feature>
<feature type="compositionally biased region" description="Basic and acidic residues" evidence="1">
    <location>
        <begin position="416"/>
        <end position="426"/>
    </location>
</feature>
<gene>
    <name evidence="2" type="ORF">RRG08_039771</name>
</gene>
<feature type="region of interest" description="Disordered" evidence="1">
    <location>
        <begin position="98"/>
        <end position="432"/>
    </location>
</feature>
<feature type="compositionally biased region" description="Basic and acidic residues" evidence="1">
    <location>
        <begin position="173"/>
        <end position="212"/>
    </location>
</feature>
<feature type="region of interest" description="Disordered" evidence="1">
    <location>
        <begin position="1"/>
        <end position="55"/>
    </location>
</feature>
<feature type="compositionally biased region" description="Low complexity" evidence="1">
    <location>
        <begin position="18"/>
        <end position="51"/>
    </location>
</feature>
<dbReference type="EMBL" id="JAWDGP010003343">
    <property type="protein sequence ID" value="KAK3775356.1"/>
    <property type="molecule type" value="Genomic_DNA"/>
</dbReference>
<keyword evidence="3" id="KW-1185">Reference proteome</keyword>
<proteinExistence type="predicted"/>
<feature type="compositionally biased region" description="Acidic residues" evidence="1">
    <location>
        <begin position="463"/>
        <end position="476"/>
    </location>
</feature>
<reference evidence="2" key="1">
    <citation type="journal article" date="2023" name="G3 (Bethesda)">
        <title>A reference genome for the long-term kleptoplast-retaining sea slug Elysia crispata morphotype clarki.</title>
        <authorList>
            <person name="Eastman K.E."/>
            <person name="Pendleton A.L."/>
            <person name="Shaikh M.A."/>
            <person name="Suttiyut T."/>
            <person name="Ogas R."/>
            <person name="Tomko P."/>
            <person name="Gavelis G."/>
            <person name="Widhalm J.R."/>
            <person name="Wisecaver J.H."/>
        </authorList>
    </citation>
    <scope>NUCLEOTIDE SEQUENCE</scope>
    <source>
        <strain evidence="2">ECLA1</strain>
    </source>
</reference>
<evidence type="ECO:0000256" key="1">
    <source>
        <dbReference type="SAM" id="MobiDB-lite"/>
    </source>
</evidence>
<feature type="compositionally biased region" description="Basic and acidic residues" evidence="1">
    <location>
        <begin position="222"/>
        <end position="253"/>
    </location>
</feature>
<name>A0AAE0ZUM7_9GAST</name>
<evidence type="ECO:0000313" key="3">
    <source>
        <dbReference type="Proteomes" id="UP001283361"/>
    </source>
</evidence>
<feature type="compositionally biased region" description="Polar residues" evidence="1">
    <location>
        <begin position="112"/>
        <end position="125"/>
    </location>
</feature>
<feature type="compositionally biased region" description="Basic residues" evidence="1">
    <location>
        <begin position="154"/>
        <end position="172"/>
    </location>
</feature>
<feature type="compositionally biased region" description="Basic and acidic residues" evidence="1">
    <location>
        <begin position="271"/>
        <end position="324"/>
    </location>
</feature>
<protein>
    <submittedName>
        <fullName evidence="2">Uncharacterized protein</fullName>
    </submittedName>
</protein>
<dbReference type="AlphaFoldDB" id="A0AAE0ZUM7"/>
<organism evidence="2 3">
    <name type="scientific">Elysia crispata</name>
    <name type="common">lettuce slug</name>
    <dbReference type="NCBI Taxonomy" id="231223"/>
    <lineage>
        <taxon>Eukaryota</taxon>
        <taxon>Metazoa</taxon>
        <taxon>Spiralia</taxon>
        <taxon>Lophotrochozoa</taxon>
        <taxon>Mollusca</taxon>
        <taxon>Gastropoda</taxon>
        <taxon>Heterobranchia</taxon>
        <taxon>Euthyneura</taxon>
        <taxon>Panpulmonata</taxon>
        <taxon>Sacoglossa</taxon>
        <taxon>Placobranchoidea</taxon>
        <taxon>Plakobranchidae</taxon>
        <taxon>Elysia</taxon>
    </lineage>
</organism>
<comment type="caution">
    <text evidence="2">The sequence shown here is derived from an EMBL/GenBank/DDBJ whole genome shotgun (WGS) entry which is preliminary data.</text>
</comment>
<sequence>MSSWRRPRSGGYRIHTDSGLGSLTPSPLSSGDRLSSSTASSFSSRATSLSSPFYNKRPAGISSILESSTTSLASGTLLGGRNLHGSYTDRYRQSDLYNTRSESLSDRRRYHNSSSRLPTGNSPSKLVSLSPSTPISSNSATSVSNPSPPAQPEKHHHWRLRVPGLHHHHHHHRQEESKDLGQKAQETESYSRRPRQERSRRQGSDAESKDTTQVEQLPRTPRKVDESTNNDDVIRKSRRGSEMTAHDNEESGERRRRRRSRADQNNATAESTDKNTEVSEETIGHRERDPKIRNREVSETTKESGNKEDSAKIYEVSADVKESDSIVDDSGTENSGDLYEPQKDIKECDGRGQSQQSLQQPEEKIPPEASKIEASPSMGLSEKNETKQVLGESPNEPEMLNVLEEETSNVGGSEGDAIKEKPKFDGSTDSGCPDDICKGSNSTRQVHQGRLPVVQIKIHSCETVDEGDENDEEDSVSDPIPLFS</sequence>
<accession>A0AAE0ZUM7</accession>
<feature type="compositionally biased region" description="Basic and acidic residues" evidence="1">
    <location>
        <begin position="340"/>
        <end position="350"/>
    </location>
</feature>
<evidence type="ECO:0000313" key="2">
    <source>
        <dbReference type="EMBL" id="KAK3775356.1"/>
    </source>
</evidence>
<dbReference type="Proteomes" id="UP001283361">
    <property type="component" value="Unassembled WGS sequence"/>
</dbReference>
<feature type="compositionally biased region" description="Low complexity" evidence="1">
    <location>
        <begin position="126"/>
        <end position="145"/>
    </location>
</feature>